<evidence type="ECO:0000256" key="4">
    <source>
        <dbReference type="PROSITE-ProRule" id="PRU00453"/>
    </source>
</evidence>
<protein>
    <recommendedName>
        <fullName evidence="6">HIT-type domain-containing protein</fullName>
    </recommendedName>
</protein>
<feature type="compositionally biased region" description="Polar residues" evidence="5">
    <location>
        <begin position="37"/>
        <end position="47"/>
    </location>
</feature>
<dbReference type="OrthoDB" id="74807at2759"/>
<keyword evidence="8" id="KW-1185">Reference proteome</keyword>
<evidence type="ECO:0000256" key="1">
    <source>
        <dbReference type="ARBA" id="ARBA00022723"/>
    </source>
</evidence>
<sequence length="166" mass="18204">MQRRQPSRQVQANAFVALAPDLIAKRTKRHLDELEASNYTEPSASTADDNDASGSTSSRARSSISDQRAAAAGVARKKKSTMAVRTALLYRKTLAGLIDESGIASYPAHVPTYLTASAPPPKHPPRLICSVCGYHGRYKCRKCALPYCDLRCEATHSETRCERRII</sequence>
<dbReference type="EMBL" id="KV425886">
    <property type="protein sequence ID" value="KZW02759.1"/>
    <property type="molecule type" value="Genomic_DNA"/>
</dbReference>
<evidence type="ECO:0000256" key="5">
    <source>
        <dbReference type="SAM" id="MobiDB-lite"/>
    </source>
</evidence>
<dbReference type="InParanoid" id="A0A165PWJ0"/>
<name>A0A165PWJ0_EXIGL</name>
<dbReference type="PANTHER" id="PTHR13093">
    <property type="entry name" value="ZINC FINGER HIT DOMAIN CONTAINING PROTEIN 1"/>
    <property type="match status" value="1"/>
</dbReference>
<evidence type="ECO:0000259" key="6">
    <source>
        <dbReference type="PROSITE" id="PS51083"/>
    </source>
</evidence>
<dbReference type="CDD" id="cd21437">
    <property type="entry name" value="zf-HIT_ZNHIT1_like"/>
    <property type="match status" value="1"/>
</dbReference>
<feature type="region of interest" description="Disordered" evidence="5">
    <location>
        <begin position="33"/>
        <end position="76"/>
    </location>
</feature>
<evidence type="ECO:0000256" key="3">
    <source>
        <dbReference type="ARBA" id="ARBA00022833"/>
    </source>
</evidence>
<dbReference type="Proteomes" id="UP000077266">
    <property type="component" value="Unassembled WGS sequence"/>
</dbReference>
<dbReference type="GO" id="GO:0008270">
    <property type="term" value="F:zinc ion binding"/>
    <property type="evidence" value="ECO:0007669"/>
    <property type="project" value="UniProtKB-UniRule"/>
</dbReference>
<dbReference type="STRING" id="1314781.A0A165PWJ0"/>
<feature type="compositionally biased region" description="Low complexity" evidence="5">
    <location>
        <begin position="52"/>
        <end position="74"/>
    </location>
</feature>
<dbReference type="Pfam" id="PF04438">
    <property type="entry name" value="zf-HIT"/>
    <property type="match status" value="1"/>
</dbReference>
<reference evidence="7 8" key="1">
    <citation type="journal article" date="2016" name="Mol. Biol. Evol.">
        <title>Comparative Genomics of Early-Diverging Mushroom-Forming Fungi Provides Insights into the Origins of Lignocellulose Decay Capabilities.</title>
        <authorList>
            <person name="Nagy L.G."/>
            <person name="Riley R."/>
            <person name="Tritt A."/>
            <person name="Adam C."/>
            <person name="Daum C."/>
            <person name="Floudas D."/>
            <person name="Sun H."/>
            <person name="Yadav J.S."/>
            <person name="Pangilinan J."/>
            <person name="Larsson K.H."/>
            <person name="Matsuura K."/>
            <person name="Barry K."/>
            <person name="Labutti K."/>
            <person name="Kuo R."/>
            <person name="Ohm R.A."/>
            <person name="Bhattacharya S.S."/>
            <person name="Shirouzu T."/>
            <person name="Yoshinaga Y."/>
            <person name="Martin F.M."/>
            <person name="Grigoriev I.V."/>
            <person name="Hibbett D.S."/>
        </authorList>
    </citation>
    <scope>NUCLEOTIDE SEQUENCE [LARGE SCALE GENOMIC DNA]</scope>
    <source>
        <strain evidence="7 8">HHB12029</strain>
    </source>
</reference>
<evidence type="ECO:0000256" key="2">
    <source>
        <dbReference type="ARBA" id="ARBA00022771"/>
    </source>
</evidence>
<keyword evidence="3" id="KW-0862">Zinc</keyword>
<keyword evidence="2 4" id="KW-0863">Zinc-finger</keyword>
<organism evidence="7 8">
    <name type="scientific">Exidia glandulosa HHB12029</name>
    <dbReference type="NCBI Taxonomy" id="1314781"/>
    <lineage>
        <taxon>Eukaryota</taxon>
        <taxon>Fungi</taxon>
        <taxon>Dikarya</taxon>
        <taxon>Basidiomycota</taxon>
        <taxon>Agaricomycotina</taxon>
        <taxon>Agaricomycetes</taxon>
        <taxon>Auriculariales</taxon>
        <taxon>Exidiaceae</taxon>
        <taxon>Exidia</taxon>
    </lineage>
</organism>
<dbReference type="InterPro" id="IPR039723">
    <property type="entry name" value="Vps71/ZNHIT1"/>
</dbReference>
<dbReference type="InterPro" id="IPR007529">
    <property type="entry name" value="Znf_HIT"/>
</dbReference>
<dbReference type="SUPFAM" id="SSF144232">
    <property type="entry name" value="HIT/MYND zinc finger-like"/>
    <property type="match status" value="1"/>
</dbReference>
<dbReference type="GO" id="GO:0006338">
    <property type="term" value="P:chromatin remodeling"/>
    <property type="evidence" value="ECO:0007669"/>
    <property type="project" value="InterPro"/>
</dbReference>
<feature type="domain" description="HIT-type" evidence="6">
    <location>
        <begin position="129"/>
        <end position="161"/>
    </location>
</feature>
<evidence type="ECO:0000313" key="8">
    <source>
        <dbReference type="Proteomes" id="UP000077266"/>
    </source>
</evidence>
<proteinExistence type="predicted"/>
<gene>
    <name evidence="7" type="ORF">EXIGLDRAFT_372315</name>
</gene>
<evidence type="ECO:0000313" key="7">
    <source>
        <dbReference type="EMBL" id="KZW02759.1"/>
    </source>
</evidence>
<dbReference type="AlphaFoldDB" id="A0A165PWJ0"/>
<dbReference type="GO" id="GO:0005634">
    <property type="term" value="C:nucleus"/>
    <property type="evidence" value="ECO:0007669"/>
    <property type="project" value="UniProtKB-ARBA"/>
</dbReference>
<dbReference type="PROSITE" id="PS51083">
    <property type="entry name" value="ZF_HIT"/>
    <property type="match status" value="1"/>
</dbReference>
<accession>A0A165PWJ0</accession>
<keyword evidence="1" id="KW-0479">Metal-binding</keyword>